<name>A0ABY6NZJ8_9NOCA</name>
<evidence type="ECO:0000259" key="2">
    <source>
        <dbReference type="PROSITE" id="PS50995"/>
    </source>
</evidence>
<dbReference type="InterPro" id="IPR036390">
    <property type="entry name" value="WH_DNA-bd_sf"/>
</dbReference>
<protein>
    <submittedName>
        <fullName evidence="3">MarR family transcriptional regulator</fullName>
    </submittedName>
</protein>
<evidence type="ECO:0000313" key="3">
    <source>
        <dbReference type="EMBL" id="UZJ24531.1"/>
    </source>
</evidence>
<dbReference type="InterPro" id="IPR039422">
    <property type="entry name" value="MarR/SlyA-like"/>
</dbReference>
<dbReference type="Gene3D" id="1.10.10.10">
    <property type="entry name" value="Winged helix-like DNA-binding domain superfamily/Winged helix DNA-binding domain"/>
    <property type="match status" value="1"/>
</dbReference>
<accession>A0ABY6NZJ8</accession>
<keyword evidence="4" id="KW-1185">Reference proteome</keyword>
<dbReference type="SUPFAM" id="SSF46785">
    <property type="entry name" value="Winged helix' DNA-binding domain"/>
    <property type="match status" value="1"/>
</dbReference>
<gene>
    <name evidence="3" type="ORF">RHODO2019_15600</name>
</gene>
<evidence type="ECO:0000256" key="1">
    <source>
        <dbReference type="SAM" id="MobiDB-lite"/>
    </source>
</evidence>
<dbReference type="PANTHER" id="PTHR33164">
    <property type="entry name" value="TRANSCRIPTIONAL REGULATOR, MARR FAMILY"/>
    <property type="match status" value="1"/>
</dbReference>
<feature type="region of interest" description="Disordered" evidence="1">
    <location>
        <begin position="1"/>
        <end position="20"/>
    </location>
</feature>
<dbReference type="EMBL" id="CP110615">
    <property type="protein sequence ID" value="UZJ24531.1"/>
    <property type="molecule type" value="Genomic_DNA"/>
</dbReference>
<dbReference type="CDD" id="cd00090">
    <property type="entry name" value="HTH_ARSR"/>
    <property type="match status" value="1"/>
</dbReference>
<evidence type="ECO:0000313" key="4">
    <source>
        <dbReference type="Proteomes" id="UP001164965"/>
    </source>
</evidence>
<dbReference type="PRINTS" id="PR00598">
    <property type="entry name" value="HTHMARR"/>
</dbReference>
<dbReference type="PROSITE" id="PS50995">
    <property type="entry name" value="HTH_MARR_2"/>
    <property type="match status" value="1"/>
</dbReference>
<dbReference type="PANTHER" id="PTHR33164:SF99">
    <property type="entry name" value="MARR FAMILY REGULATORY PROTEIN"/>
    <property type="match status" value="1"/>
</dbReference>
<dbReference type="Proteomes" id="UP001164965">
    <property type="component" value="Chromosome"/>
</dbReference>
<feature type="domain" description="HTH marR-type" evidence="2">
    <location>
        <begin position="27"/>
        <end position="163"/>
    </location>
</feature>
<reference evidence="3" key="1">
    <citation type="submission" date="2022-10" db="EMBL/GenBank/DDBJ databases">
        <title>Rhodococcus sp.75.</title>
        <authorList>
            <person name="Sun M."/>
        </authorList>
    </citation>
    <scope>NUCLEOTIDE SEQUENCE</scope>
    <source>
        <strain evidence="3">75</strain>
    </source>
</reference>
<dbReference type="RefSeq" id="WP_265382638.1">
    <property type="nucleotide sequence ID" value="NZ_CP110615.1"/>
</dbReference>
<dbReference type="InterPro" id="IPR000835">
    <property type="entry name" value="HTH_MarR-typ"/>
</dbReference>
<dbReference type="Pfam" id="PF01047">
    <property type="entry name" value="MarR"/>
    <property type="match status" value="1"/>
</dbReference>
<dbReference type="InterPro" id="IPR036388">
    <property type="entry name" value="WH-like_DNA-bd_sf"/>
</dbReference>
<organism evidence="3 4">
    <name type="scientific">Rhodococcus antarcticus</name>
    <dbReference type="NCBI Taxonomy" id="2987751"/>
    <lineage>
        <taxon>Bacteria</taxon>
        <taxon>Bacillati</taxon>
        <taxon>Actinomycetota</taxon>
        <taxon>Actinomycetes</taxon>
        <taxon>Mycobacteriales</taxon>
        <taxon>Nocardiaceae</taxon>
        <taxon>Rhodococcus</taxon>
    </lineage>
</organism>
<dbReference type="SMART" id="SM00347">
    <property type="entry name" value="HTH_MARR"/>
    <property type="match status" value="1"/>
</dbReference>
<proteinExistence type="predicted"/>
<dbReference type="InterPro" id="IPR011991">
    <property type="entry name" value="ArsR-like_HTH"/>
</dbReference>
<sequence length="168" mass="18370">MSTGAVTTPEKAREPDPATAPWLDASEARAWRAFINGSQRLTEVLNRELTEAHGVSIDDYRILVLLSESERGALRMSELADGIVSSRSRLTHQVRRLEKQGVVRREECPSDGRGVLAVLTPAGRELLAVVAPTHVAGVRTHLVDHLDRTEQELLATIFTRIDSALSGA</sequence>